<feature type="compositionally biased region" description="Acidic residues" evidence="1">
    <location>
        <begin position="117"/>
        <end position="126"/>
    </location>
</feature>
<feature type="region of interest" description="Disordered" evidence="1">
    <location>
        <begin position="36"/>
        <end position="173"/>
    </location>
</feature>
<feature type="compositionally biased region" description="Low complexity" evidence="1">
    <location>
        <begin position="59"/>
        <end position="71"/>
    </location>
</feature>
<evidence type="ECO:0000313" key="3">
    <source>
        <dbReference type="EMBL" id="APZ95408.1"/>
    </source>
</evidence>
<keyword evidence="4" id="KW-1185">Reference proteome</keyword>
<feature type="compositionally biased region" description="Basic and acidic residues" evidence="1">
    <location>
        <begin position="162"/>
        <end position="173"/>
    </location>
</feature>
<keyword evidence="2" id="KW-0732">Signal</keyword>
<feature type="chain" id="PRO_5012840127" description="DUF3299 domain-containing protein" evidence="2">
    <location>
        <begin position="24"/>
        <end position="317"/>
    </location>
</feature>
<dbReference type="STRING" id="1891926.Fuma_05066"/>
<dbReference type="PROSITE" id="PS51257">
    <property type="entry name" value="PROKAR_LIPOPROTEIN"/>
    <property type="match status" value="1"/>
</dbReference>
<dbReference type="EMBL" id="CP017641">
    <property type="protein sequence ID" value="APZ95408.1"/>
    <property type="molecule type" value="Genomic_DNA"/>
</dbReference>
<name>A0A1P8WMY6_9PLAN</name>
<dbReference type="Proteomes" id="UP000187735">
    <property type="component" value="Chromosome"/>
</dbReference>
<sequence length="317" mass="34093" precursor="true">MDFGLLRKFTLAAFPAITAVLLAGCSSSEGFVDYADIPAPSPTENDKSEPVAPEPVIGAETAETNTADAETPGAVAEPEGSGDEATEAVSDAKPKSPTPMADSNAVVAVSKTAPGDEQPEVATEADDQPKPTAVARDTASPDPAAMSDSTKTVVADATDAGKAAEESSSEPREIKLLIPEKRFRPEGDSKALRLSYDDIDLLKVLNMEPVPPDAVDHFPQWLKDLDGKRVRLRGFMYPTFVASGITQFGLARDNGICCFVKQPKIYDMFYVLLADGETTDYIENKPFDVEGIFRIVPEVEDGELYELYRVEDAIVLK</sequence>
<evidence type="ECO:0008006" key="5">
    <source>
        <dbReference type="Google" id="ProtNLM"/>
    </source>
</evidence>
<evidence type="ECO:0000256" key="1">
    <source>
        <dbReference type="SAM" id="MobiDB-lite"/>
    </source>
</evidence>
<feature type="signal peptide" evidence="2">
    <location>
        <begin position="1"/>
        <end position="23"/>
    </location>
</feature>
<protein>
    <recommendedName>
        <fullName evidence="5">DUF3299 domain-containing protein</fullName>
    </recommendedName>
</protein>
<proteinExistence type="predicted"/>
<dbReference type="RefSeq" id="WP_077026572.1">
    <property type="nucleotide sequence ID" value="NZ_CP017641.1"/>
</dbReference>
<gene>
    <name evidence="3" type="ORF">Fuma_05066</name>
</gene>
<reference evidence="3 4" key="1">
    <citation type="journal article" date="2016" name="Front. Microbiol.">
        <title>Fuerstia marisgermanicae gen. nov., sp. nov., an Unusual Member of the Phylum Planctomycetes from the German Wadden Sea.</title>
        <authorList>
            <person name="Kohn T."/>
            <person name="Heuer A."/>
            <person name="Jogler M."/>
            <person name="Vollmers J."/>
            <person name="Boedeker C."/>
            <person name="Bunk B."/>
            <person name="Rast P."/>
            <person name="Borchert D."/>
            <person name="Glockner I."/>
            <person name="Freese H.M."/>
            <person name="Klenk H.P."/>
            <person name="Overmann J."/>
            <person name="Kaster A.K."/>
            <person name="Rohde M."/>
            <person name="Wiegand S."/>
            <person name="Jogler C."/>
        </authorList>
    </citation>
    <scope>NUCLEOTIDE SEQUENCE [LARGE SCALE GENOMIC DNA]</scope>
    <source>
        <strain evidence="3 4">NH11</strain>
    </source>
</reference>
<dbReference type="KEGG" id="fmr:Fuma_05066"/>
<organism evidence="3 4">
    <name type="scientific">Fuerstiella marisgermanici</name>
    <dbReference type="NCBI Taxonomy" id="1891926"/>
    <lineage>
        <taxon>Bacteria</taxon>
        <taxon>Pseudomonadati</taxon>
        <taxon>Planctomycetota</taxon>
        <taxon>Planctomycetia</taxon>
        <taxon>Planctomycetales</taxon>
        <taxon>Planctomycetaceae</taxon>
        <taxon>Fuerstiella</taxon>
    </lineage>
</organism>
<evidence type="ECO:0000313" key="4">
    <source>
        <dbReference type="Proteomes" id="UP000187735"/>
    </source>
</evidence>
<accession>A0A1P8WMY6</accession>
<dbReference type="OrthoDB" id="267771at2"/>
<dbReference type="AlphaFoldDB" id="A0A1P8WMY6"/>
<dbReference type="Gene3D" id="2.40.50.870">
    <property type="entry name" value="Protein of unknown function (DUF3299)"/>
    <property type="match status" value="1"/>
</dbReference>
<evidence type="ECO:0000256" key="2">
    <source>
        <dbReference type="SAM" id="SignalP"/>
    </source>
</evidence>